<evidence type="ECO:0000313" key="2">
    <source>
        <dbReference type="Proteomes" id="UP000613580"/>
    </source>
</evidence>
<dbReference type="Gene3D" id="3.80.10.10">
    <property type="entry name" value="Ribonuclease Inhibitor"/>
    <property type="match status" value="1"/>
</dbReference>
<sequence>MSIEDLAPEILQNIFDQALPAKAILSVREPPLLIAHVSPRWREIAFDTSSFWTNFVIDAYTGATHRQLLDLWLERSGQKPLRFGLNVPYYGAMGSMHARIAPLIASLDSHAERWKEAELTIPNSLMVPLVASAHCQFPLLESLTLRSHGLIITATRGAVGAPPGSSLQRSPRSEQAFPRLRNLVLSGTLDILDKGILPWHKLLSLQSVGDNVDDALYFLEACSSLEYFQFFWSRPGSAITRARLPLFRSLRGLRITSQTLLPALNVPALTHLHLHSIWPRAGGPEPLETISSLVARSGCTESLESLIIDEGIICGRIDSLPRLLASLPALAHLSLKFDHDPLPGIMVMAPILEDVAYIPKLRSLILRGCHNDEDDSPILERLLDALKQRVQQPHPPLQRVEITVQAWMSRVMRPRSGRTAPEEEYYNRHQYMVPTTVVKEFQVFAAQSAPLEVRLVAARPIGGFRNRDGAFKYVNQVLVNTWGQAPLPNQCWCTFCLSRN</sequence>
<accession>A0A8H6SUI4</accession>
<name>A0A8H6SUI4_MYCCL</name>
<dbReference type="Gene3D" id="1.20.1280.50">
    <property type="match status" value="1"/>
</dbReference>
<dbReference type="PANTHER" id="PTHR38926:SF72">
    <property type="entry name" value="IM:7136021-RELATED"/>
    <property type="match status" value="1"/>
</dbReference>
<dbReference type="InterPro" id="IPR032675">
    <property type="entry name" value="LRR_dom_sf"/>
</dbReference>
<reference evidence="1" key="1">
    <citation type="submission" date="2020-05" db="EMBL/GenBank/DDBJ databases">
        <title>Mycena genomes resolve the evolution of fungal bioluminescence.</title>
        <authorList>
            <person name="Tsai I.J."/>
        </authorList>
    </citation>
    <scope>NUCLEOTIDE SEQUENCE</scope>
    <source>
        <strain evidence="1">110903Hualien_Pintung</strain>
    </source>
</reference>
<keyword evidence="2" id="KW-1185">Reference proteome</keyword>
<dbReference type="AlphaFoldDB" id="A0A8H6SUI4"/>
<proteinExistence type="predicted"/>
<dbReference type="OrthoDB" id="2847640at2759"/>
<dbReference type="EMBL" id="JACAZE010000010">
    <property type="protein sequence ID" value="KAF7305629.1"/>
    <property type="molecule type" value="Genomic_DNA"/>
</dbReference>
<dbReference type="Proteomes" id="UP000613580">
    <property type="component" value="Unassembled WGS sequence"/>
</dbReference>
<protein>
    <submittedName>
        <fullName evidence="1">F-box domain-containing protein</fullName>
    </submittedName>
</protein>
<dbReference type="PANTHER" id="PTHR38926">
    <property type="entry name" value="F-BOX DOMAIN CONTAINING PROTEIN, EXPRESSED"/>
    <property type="match status" value="1"/>
</dbReference>
<evidence type="ECO:0000313" key="1">
    <source>
        <dbReference type="EMBL" id="KAF7305629.1"/>
    </source>
</evidence>
<dbReference type="SUPFAM" id="SSF52047">
    <property type="entry name" value="RNI-like"/>
    <property type="match status" value="1"/>
</dbReference>
<organism evidence="1 2">
    <name type="scientific">Mycena chlorophos</name>
    <name type="common">Agaric fungus</name>
    <name type="synonym">Agaricus chlorophos</name>
    <dbReference type="NCBI Taxonomy" id="658473"/>
    <lineage>
        <taxon>Eukaryota</taxon>
        <taxon>Fungi</taxon>
        <taxon>Dikarya</taxon>
        <taxon>Basidiomycota</taxon>
        <taxon>Agaricomycotina</taxon>
        <taxon>Agaricomycetes</taxon>
        <taxon>Agaricomycetidae</taxon>
        <taxon>Agaricales</taxon>
        <taxon>Marasmiineae</taxon>
        <taxon>Mycenaceae</taxon>
        <taxon>Mycena</taxon>
    </lineage>
</organism>
<comment type="caution">
    <text evidence="1">The sequence shown here is derived from an EMBL/GenBank/DDBJ whole genome shotgun (WGS) entry which is preliminary data.</text>
</comment>
<gene>
    <name evidence="1" type="ORF">HMN09_00816400</name>
</gene>